<gene>
    <name evidence="4" type="ORF">NQ317_006165</name>
</gene>
<sequence length="537" mass="60740">MIEEQLSYQPVQALINGGKHFDVVLVEQFFPEFLAFSEIYNCPKILVSSLGGLEFIHHGIGNPIHPALYPEMGSVFYGKLSLSERLISRKERAMHKYFNTSISLVDLQRDIDLVLLNVNPIIQGVRAVGPTTVNFGGFRPAKASSTPLPKIAFTSIWTELSLRGHQVTVITTDPINDPKLVNLTEISVRWSYKYFANISKTAERDSTMWTVHNWFSDLTDPMTDEQLSYPPVQELVHGKKHFDVVLVEQFYPEFLGFAEVNNCPKIIISSLDTLVYIHQVMGNPPTLLCIQRWGLFSMEIYRCQNAYYLQYSIGMCPYVLSIDFIQKKEKTMHKHFNTTRSLIDLIHDTDLILLNVNPVVQGVRAVGPTTINFGYFKPINVSSTPLSKELKQFLDSAKDGFIYFSLGSNVKSKDLSEPSLKAIMGALSELPYKVLWKFEADSLPGKPKNVKLIKWAPQQQILSHANIKLFVTQGGLQSMEEGIYSEVPFVVIPFFGDQSQNARLMEHKGIAKIVGRHPNIDKDELKDGILEVLQNPK</sequence>
<comment type="similarity">
    <text evidence="1">Belongs to the UDP-glycosyltransferase family.</text>
</comment>
<evidence type="ECO:0000313" key="4">
    <source>
        <dbReference type="EMBL" id="KAJ8974386.1"/>
    </source>
</evidence>
<reference evidence="4" key="1">
    <citation type="journal article" date="2023" name="Insect Mol. Biol.">
        <title>Genome sequencing provides insights into the evolution of gene families encoding plant cell wall-degrading enzymes in longhorned beetles.</title>
        <authorList>
            <person name="Shin N.R."/>
            <person name="Okamura Y."/>
            <person name="Kirsch R."/>
            <person name="Pauchet Y."/>
        </authorList>
    </citation>
    <scope>NUCLEOTIDE SEQUENCE</scope>
    <source>
        <strain evidence="4">MMC_N1</strain>
    </source>
</reference>
<dbReference type="PANTHER" id="PTHR48043">
    <property type="entry name" value="EG:EG0003.4 PROTEIN-RELATED"/>
    <property type="match status" value="1"/>
</dbReference>
<protein>
    <recommendedName>
        <fullName evidence="6">UDP-glucuronosyltransferase</fullName>
    </recommendedName>
</protein>
<dbReference type="Gene3D" id="3.40.50.2000">
    <property type="entry name" value="Glycogen Phosphorylase B"/>
    <property type="match status" value="1"/>
</dbReference>
<proteinExistence type="inferred from homology"/>
<evidence type="ECO:0000256" key="1">
    <source>
        <dbReference type="ARBA" id="ARBA00009995"/>
    </source>
</evidence>
<organism evidence="4 5">
    <name type="scientific">Molorchus minor</name>
    <dbReference type="NCBI Taxonomy" id="1323400"/>
    <lineage>
        <taxon>Eukaryota</taxon>
        <taxon>Metazoa</taxon>
        <taxon>Ecdysozoa</taxon>
        <taxon>Arthropoda</taxon>
        <taxon>Hexapoda</taxon>
        <taxon>Insecta</taxon>
        <taxon>Pterygota</taxon>
        <taxon>Neoptera</taxon>
        <taxon>Endopterygota</taxon>
        <taxon>Coleoptera</taxon>
        <taxon>Polyphaga</taxon>
        <taxon>Cucujiformia</taxon>
        <taxon>Chrysomeloidea</taxon>
        <taxon>Cerambycidae</taxon>
        <taxon>Lamiinae</taxon>
        <taxon>Monochamini</taxon>
        <taxon>Molorchus</taxon>
    </lineage>
</organism>
<accession>A0ABQ9J899</accession>
<dbReference type="InterPro" id="IPR050271">
    <property type="entry name" value="UDP-glycosyltransferase"/>
</dbReference>
<evidence type="ECO:0000256" key="3">
    <source>
        <dbReference type="ARBA" id="ARBA00022679"/>
    </source>
</evidence>
<evidence type="ECO:0000256" key="2">
    <source>
        <dbReference type="ARBA" id="ARBA00022676"/>
    </source>
</evidence>
<dbReference type="Proteomes" id="UP001162164">
    <property type="component" value="Unassembled WGS sequence"/>
</dbReference>
<dbReference type="PANTHER" id="PTHR48043:SF159">
    <property type="entry name" value="EG:EG0003.4 PROTEIN-RELATED"/>
    <property type="match status" value="1"/>
</dbReference>
<dbReference type="EMBL" id="JAPWTJ010001005">
    <property type="protein sequence ID" value="KAJ8974386.1"/>
    <property type="molecule type" value="Genomic_DNA"/>
</dbReference>
<dbReference type="SUPFAM" id="SSF53756">
    <property type="entry name" value="UDP-Glycosyltransferase/glycogen phosphorylase"/>
    <property type="match status" value="2"/>
</dbReference>
<comment type="caution">
    <text evidence="4">The sequence shown here is derived from an EMBL/GenBank/DDBJ whole genome shotgun (WGS) entry which is preliminary data.</text>
</comment>
<evidence type="ECO:0008006" key="6">
    <source>
        <dbReference type="Google" id="ProtNLM"/>
    </source>
</evidence>
<dbReference type="Pfam" id="PF00201">
    <property type="entry name" value="UDPGT"/>
    <property type="match status" value="1"/>
</dbReference>
<name>A0ABQ9J899_9CUCU</name>
<keyword evidence="5" id="KW-1185">Reference proteome</keyword>
<evidence type="ECO:0000313" key="5">
    <source>
        <dbReference type="Proteomes" id="UP001162164"/>
    </source>
</evidence>
<dbReference type="InterPro" id="IPR002213">
    <property type="entry name" value="UDP_glucos_trans"/>
</dbReference>
<dbReference type="CDD" id="cd03784">
    <property type="entry name" value="GT1_Gtf-like"/>
    <property type="match status" value="1"/>
</dbReference>
<keyword evidence="2" id="KW-0328">Glycosyltransferase</keyword>
<keyword evidence="3" id="KW-0808">Transferase</keyword>